<gene>
    <name evidence="2" type="ORF">SK128_026064</name>
</gene>
<comment type="caution">
    <text evidence="2">The sequence shown here is derived from an EMBL/GenBank/DDBJ whole genome shotgun (WGS) entry which is preliminary data.</text>
</comment>
<feature type="region of interest" description="Disordered" evidence="1">
    <location>
        <begin position="1855"/>
        <end position="1879"/>
    </location>
</feature>
<feature type="region of interest" description="Disordered" evidence="1">
    <location>
        <begin position="2005"/>
        <end position="2032"/>
    </location>
</feature>
<feature type="region of interest" description="Disordered" evidence="1">
    <location>
        <begin position="168"/>
        <end position="188"/>
    </location>
</feature>
<feature type="region of interest" description="Disordered" evidence="1">
    <location>
        <begin position="930"/>
        <end position="966"/>
    </location>
</feature>
<feature type="region of interest" description="Disordered" evidence="1">
    <location>
        <begin position="295"/>
        <end position="370"/>
    </location>
</feature>
<feature type="compositionally biased region" description="Polar residues" evidence="1">
    <location>
        <begin position="1612"/>
        <end position="1624"/>
    </location>
</feature>
<feature type="region of interest" description="Disordered" evidence="1">
    <location>
        <begin position="1028"/>
        <end position="1081"/>
    </location>
</feature>
<keyword evidence="3" id="KW-1185">Reference proteome</keyword>
<feature type="compositionally biased region" description="Basic and acidic residues" evidence="1">
    <location>
        <begin position="1070"/>
        <end position="1081"/>
    </location>
</feature>
<organism evidence="2 3">
    <name type="scientific">Halocaridina rubra</name>
    <name type="common">Hawaiian red shrimp</name>
    <dbReference type="NCBI Taxonomy" id="373956"/>
    <lineage>
        <taxon>Eukaryota</taxon>
        <taxon>Metazoa</taxon>
        <taxon>Ecdysozoa</taxon>
        <taxon>Arthropoda</taxon>
        <taxon>Crustacea</taxon>
        <taxon>Multicrustacea</taxon>
        <taxon>Malacostraca</taxon>
        <taxon>Eumalacostraca</taxon>
        <taxon>Eucarida</taxon>
        <taxon>Decapoda</taxon>
        <taxon>Pleocyemata</taxon>
        <taxon>Caridea</taxon>
        <taxon>Atyoidea</taxon>
        <taxon>Atyidae</taxon>
        <taxon>Halocaridina</taxon>
    </lineage>
</organism>
<evidence type="ECO:0000313" key="2">
    <source>
        <dbReference type="EMBL" id="KAK7075565.1"/>
    </source>
</evidence>
<protein>
    <submittedName>
        <fullName evidence="2">Uncharacterized protein</fullName>
    </submittedName>
</protein>
<feature type="region of interest" description="Disordered" evidence="1">
    <location>
        <begin position="1408"/>
        <end position="1431"/>
    </location>
</feature>
<feature type="compositionally biased region" description="Polar residues" evidence="1">
    <location>
        <begin position="84"/>
        <end position="96"/>
    </location>
</feature>
<feature type="region of interest" description="Disordered" evidence="1">
    <location>
        <begin position="1605"/>
        <end position="1624"/>
    </location>
</feature>
<feature type="region of interest" description="Disordered" evidence="1">
    <location>
        <begin position="533"/>
        <end position="553"/>
    </location>
</feature>
<feature type="region of interest" description="Disordered" evidence="1">
    <location>
        <begin position="2309"/>
        <end position="2331"/>
    </location>
</feature>
<reference evidence="2 3" key="1">
    <citation type="submission" date="2023-11" db="EMBL/GenBank/DDBJ databases">
        <title>Halocaridina rubra genome assembly.</title>
        <authorList>
            <person name="Smith C."/>
        </authorList>
    </citation>
    <scope>NUCLEOTIDE SEQUENCE [LARGE SCALE GENOMIC DNA]</scope>
    <source>
        <strain evidence="2">EP-1</strain>
        <tissue evidence="2">Whole</tissue>
    </source>
</reference>
<feature type="region of interest" description="Disordered" evidence="1">
    <location>
        <begin position="84"/>
        <end position="135"/>
    </location>
</feature>
<evidence type="ECO:0000256" key="1">
    <source>
        <dbReference type="SAM" id="MobiDB-lite"/>
    </source>
</evidence>
<feature type="compositionally biased region" description="Low complexity" evidence="1">
    <location>
        <begin position="104"/>
        <end position="115"/>
    </location>
</feature>
<feature type="compositionally biased region" description="Polar residues" evidence="1">
    <location>
        <begin position="954"/>
        <end position="963"/>
    </location>
</feature>
<feature type="compositionally biased region" description="Low complexity" evidence="1">
    <location>
        <begin position="534"/>
        <end position="545"/>
    </location>
</feature>
<feature type="compositionally biased region" description="Polar residues" evidence="1">
    <location>
        <begin position="1037"/>
        <end position="1046"/>
    </location>
</feature>
<name>A0AAN9A7Z5_HALRR</name>
<feature type="region of interest" description="Disordered" evidence="1">
    <location>
        <begin position="1115"/>
        <end position="1151"/>
    </location>
</feature>
<proteinExistence type="predicted"/>
<dbReference type="Proteomes" id="UP001381693">
    <property type="component" value="Unassembled WGS sequence"/>
</dbReference>
<dbReference type="EMBL" id="JAXCGZ010010407">
    <property type="protein sequence ID" value="KAK7075565.1"/>
    <property type="molecule type" value="Genomic_DNA"/>
</dbReference>
<accession>A0AAN9A7Z5</accession>
<feature type="compositionally biased region" description="Polar residues" evidence="1">
    <location>
        <begin position="295"/>
        <end position="323"/>
    </location>
</feature>
<evidence type="ECO:0000313" key="3">
    <source>
        <dbReference type="Proteomes" id="UP001381693"/>
    </source>
</evidence>
<feature type="compositionally biased region" description="Basic and acidic residues" evidence="1">
    <location>
        <begin position="936"/>
        <end position="953"/>
    </location>
</feature>
<feature type="compositionally biased region" description="Polar residues" evidence="1">
    <location>
        <begin position="1136"/>
        <end position="1151"/>
    </location>
</feature>
<feature type="compositionally biased region" description="Basic and acidic residues" evidence="1">
    <location>
        <begin position="116"/>
        <end position="131"/>
    </location>
</feature>
<sequence>MVGREPGRMAGVSLKCGEDIVVERGEKRVLRFWSSEDQLLNVDVLPNNKYGTFSGVLTSNNVGTARTPIVTTLLPTDRPIMATSSKANHQSITTDATPVVPLGSTSSDTELSSESNKLRTELDTNKEKPISENENQLYYSSSLVTSQPNNASENKNESQDFENSDFAYSKESDKTSTENTNENGIHGDITRHDVKVPIIRPALLETNLQESHNPDNFVINPQNINNPASPYLGETAPHSSTENKLTELPVNQEIHTSNEVYEHHTGSNIDEQNHYIGGIDYDDREELNLQQKPVNEQELTQSSQEQPLLEAGQQQDHSFSSVPGGSEINIKGTDRDDDTASDLPAPDISNKLDPAESTWETTTEHSQKATVNDDITTSESFHVETTTEFLKKIDENIDWSTITSHYEEVTEPTVEYSFEIVSSLEENENKFENNLNPHLGSVDNDKNEPELNIKPINFPHNQEREGAIDIYEHLLPGSNAESENPFLASVDYEKETQATSIEAHIEQDNQQSVSATLQTISGMGLTTESAMDYSSEVSTESTTKEYQSNPDDKEDYQLRHENYDINYNQYKIPYDLEDNEMEMSTQGTTEAFPLLDTTTEKEHTENENNYKNTEHKLEIYYSTADKIDVSTEKNTYIDSIGHDDQAEEVHLFEATAKPLSTDILEVEMHEQAEDSYRQELDQSTYETTTSTVLDSVDDSTQLLGINIQRPINHYTQIRMGEPLSSGSTLLRIDNFELSNDEHYTNDYTESTPPAYIMDSTNSYHFTSVPHQSMIYNNDYENDDINDNNFTEAMTDDTYTEHLLKNIFTTESSIPELISVSKGKDPQIHMIIPPTISNKISSPSSSVEDQGHLVDANDTENNDVLTVSTQKSTVIIAEGTKNIAEEPVNITVNQLGMPDKATNIKTEGNISTSNESQNGFFQEEGNIAAEPVNQTEESEKSSEVVNESKPDKNGTNKPSVVTEFNDQDSNKTVTTTVVPNTINNIGTSTEYDIFASIIDRWTEVLGELPEEIPVEDLVIDVTDYIDIHPEPPKGTDDYAQTNRNEGVSSDYRDIIPSKPVSPHNGVATETGNEKSEYDSPIGEMDKKETEGILPNYHSILPIDIYLASDGAPKEPNQANTFLGTDSFPMAGFRETSHTVGSGEDTNSTQDPLLSYTELPTTASTGFSTENEAYTSVESTTETSYNYPSVIYDDEFKGYDYYEDLVDSLDVKEPPYNRESHESTTSNYIMQGDFLELTTLTSRSSIPDLVYPEPEIYSDTLTTLASIDEDQAQESDDHPKTEDILPGTKRKTDIIEHTDEEARTQTTTVSANIDTFTDKINKNTVTTIAFSIPLFALQNQSLLNNLLTRQRPNAGSNVIIKEQGSKVAISAPVNNIIYLSQAVTEDTVTTHSAITGSSEHDESKIQILTSQTQEAGSTNEGTLESEAQLTEESTSAYKLTTSGLRETLIKDSYFDSQEIDAENTSTYLIDEIESTTFMSISTETVHDDNTNKERSDVETDVLDYSTTEPNDVFSVSQTSRESIHSTNMPDDNDSLATESFWNSMNQKASIEATTSEAYIATSENLKESTIYELSKSPESILMSSDDTLINKKKTNLTESQITQTTTTTTTTQISNNDDNMSTDDYNRSTTIRSVTGRTSDNPELATILIPSSFVSGLQIKGASHIQEDNKPAEVDDLPQQSAVYSAQVAGGISRKDDDGLTDYGGDSPFFIRLPGSPNAIPVYIQYEPVEIKYVATDMPYVDIGDEDDNIIDINQSQNNFSDEKSNLANNETEKNISSPIINTNTNAPENKTIFNKTDYHPNVTHSTDDLESIASNNTHEMTPFQREVLENHPDTNSLLDGIYGIIDNVAAAISNHYSEQPEEENESHSEGFTPNRPIIKRPDPFFVMTPPKLGNEDGHTQDTSYHQYEDAAHSNVNVQENDNEYSLDVASKFSFDSPATKDKRPGMVEDVVIGVGVNKDILYPGDYYLHDSYSGVNPTSLVNPVFNYRQRPTPASLHDLLSPQYTPFPITTNPPRQKTSTTLSGQQELDVTPSNSLNEISNEPTMQESDHISIPNKVTETSQSTEFPTTSTTISKELPSIEYSPIPEVDFANSYNPPFIPSNLFDLEESIIGSNFSPFIGISGNYENQESIEFKRRPESDIDRIGSVPTGLPSLDQTSLSTANESNNETISTTENIQTVHEKLLLPTEQFMAHQQVWAFPQSREDPGHLDNESYRPKPDSPGRVYSAFYSPLEIPGLDPAIFSYRKVPPPEGTQNEEPVLDKYDTLVDVETQKSHYHLEKEAEEGAAEKEALRAEAYREWQEKGYFIPSSTREAEGAPTNSSHHSLLGPQFF</sequence>
<feature type="non-terminal residue" evidence="2">
    <location>
        <position position="2331"/>
    </location>
</feature>